<keyword evidence="1" id="KW-0812">Transmembrane</keyword>
<gene>
    <name evidence="2" type="ORF">I598_2425</name>
</gene>
<dbReference type="STRING" id="1300344.I598_2425"/>
<evidence type="ECO:0000256" key="1">
    <source>
        <dbReference type="SAM" id="Phobius"/>
    </source>
</evidence>
<sequence>MSDFQVNPAPKSDAPGAMLGRVIVSMVLFVGGLVLIGIGATADPAIAPFVFAGGIVAASLAFGLPMIGASER</sequence>
<feature type="transmembrane region" description="Helical" evidence="1">
    <location>
        <begin position="46"/>
        <end position="67"/>
    </location>
</feature>
<dbReference type="OrthoDB" id="5148822at2"/>
<dbReference type="AlphaFoldDB" id="A0A161HRL7"/>
<proteinExistence type="predicted"/>
<dbReference type="PATRIC" id="fig|1300344.3.peg.2432"/>
<dbReference type="RefSeq" id="WP_068203163.1">
    <property type="nucleotide sequence ID" value="NZ_CP014209.1"/>
</dbReference>
<keyword evidence="1" id="KW-1133">Transmembrane helix</keyword>
<protein>
    <submittedName>
        <fullName evidence="2">Uncharacterized protein</fullName>
    </submittedName>
</protein>
<accession>A0A161HRL7</accession>
<dbReference type="Proteomes" id="UP000076794">
    <property type="component" value="Chromosome"/>
</dbReference>
<dbReference type="KEGG" id="ido:I598_2425"/>
<name>A0A161HRL7_9MICO</name>
<organism evidence="2 3">
    <name type="scientific">Isoptericola dokdonensis DS-3</name>
    <dbReference type="NCBI Taxonomy" id="1300344"/>
    <lineage>
        <taxon>Bacteria</taxon>
        <taxon>Bacillati</taxon>
        <taxon>Actinomycetota</taxon>
        <taxon>Actinomycetes</taxon>
        <taxon>Micrococcales</taxon>
        <taxon>Promicromonosporaceae</taxon>
        <taxon>Isoptericola</taxon>
    </lineage>
</organism>
<reference evidence="2 3" key="1">
    <citation type="submission" date="2016-01" db="EMBL/GenBank/DDBJ databases">
        <title>Complete genome sequence of a soil Actinobacterium, Isoptericola dokdonensis DS-3.</title>
        <authorList>
            <person name="Kwon S.-K."/>
            <person name="Kim J.F."/>
        </authorList>
    </citation>
    <scope>NUCLEOTIDE SEQUENCE [LARGE SCALE GENOMIC DNA]</scope>
    <source>
        <strain evidence="2 3">DS-3</strain>
    </source>
</reference>
<feature type="transmembrane region" description="Helical" evidence="1">
    <location>
        <begin position="21"/>
        <end position="40"/>
    </location>
</feature>
<keyword evidence="3" id="KW-1185">Reference proteome</keyword>
<dbReference type="EMBL" id="CP014209">
    <property type="protein sequence ID" value="ANC31962.1"/>
    <property type="molecule type" value="Genomic_DNA"/>
</dbReference>
<evidence type="ECO:0000313" key="3">
    <source>
        <dbReference type="Proteomes" id="UP000076794"/>
    </source>
</evidence>
<keyword evidence="1" id="KW-0472">Membrane</keyword>
<evidence type="ECO:0000313" key="2">
    <source>
        <dbReference type="EMBL" id="ANC31962.1"/>
    </source>
</evidence>